<feature type="signal peptide" evidence="1">
    <location>
        <begin position="1"/>
        <end position="25"/>
    </location>
</feature>
<feature type="chain" id="PRO_5015651556" evidence="1">
    <location>
        <begin position="26"/>
        <end position="305"/>
    </location>
</feature>
<organism evidence="2 3">
    <name type="scientific">Saccharobesus litoralis</name>
    <dbReference type="NCBI Taxonomy" id="2172099"/>
    <lineage>
        <taxon>Bacteria</taxon>
        <taxon>Pseudomonadati</taxon>
        <taxon>Pseudomonadota</taxon>
        <taxon>Gammaproteobacteria</taxon>
        <taxon>Alteromonadales</taxon>
        <taxon>Alteromonadaceae</taxon>
        <taxon>Saccharobesus</taxon>
    </lineage>
</organism>
<evidence type="ECO:0000256" key="1">
    <source>
        <dbReference type="SAM" id="SignalP"/>
    </source>
</evidence>
<evidence type="ECO:0000313" key="2">
    <source>
        <dbReference type="EMBL" id="AWB69160.1"/>
    </source>
</evidence>
<geneLocation type="plasmid" evidence="2">
    <name>unnamed1</name>
</geneLocation>
<evidence type="ECO:0000313" key="3">
    <source>
        <dbReference type="Proteomes" id="UP000244441"/>
    </source>
</evidence>
<dbReference type="SUPFAM" id="SSF53850">
    <property type="entry name" value="Periplasmic binding protein-like II"/>
    <property type="match status" value="1"/>
</dbReference>
<gene>
    <name evidence="2" type="ORF">C2869_21900</name>
</gene>
<sequence length="305" mass="35126">MSSKLLTLISLGISLMIMLSNSVSAQEITIRHNKVSGVGAKEEYQFGLLKLALSYDKQNTYVYEESSRFLMQARMVEDVAAHSLDVAWTGTSKTLEQKLMPVRIPLYKGLLGHRIFIIRADAQYKFDSVETFEQLKSLTAAQERTWADTAILRDAGIPVIGTRTYENLFYMLEGGRYDYFPRGVHEPWSEVTQYPDLPLTIEKRILVKYPLPAYFFVSKDNPELAQKIKRGLMAAIEDGSFDNYFFNNPMIKDVIRKAHLEDRVVFEIDNPFIPEDTPFDDARLWLHIEDLKKKHNPIAQNSINY</sequence>
<dbReference type="EMBL" id="CP026605">
    <property type="protein sequence ID" value="AWB69160.1"/>
    <property type="molecule type" value="Genomic_DNA"/>
</dbReference>
<reference evidence="2 3" key="1">
    <citation type="submission" date="2018-01" db="EMBL/GenBank/DDBJ databases">
        <title>Genome sequence of a Cantenovulum-like bacteria.</title>
        <authorList>
            <person name="Tan W.R."/>
            <person name="Lau N.-S."/>
            <person name="Go F."/>
            <person name="Amirul A.-A.A."/>
        </authorList>
    </citation>
    <scope>NUCLEOTIDE SEQUENCE [LARGE SCALE GENOMIC DNA]</scope>
    <source>
        <strain evidence="2 3">CCB-QB4</strain>
        <plasmid evidence="3">Plasmid unnamed1</plasmid>
    </source>
</reference>
<dbReference type="AlphaFoldDB" id="A0A2S0VYF3"/>
<protein>
    <submittedName>
        <fullName evidence="2">Diguanylate cyclase</fullName>
    </submittedName>
</protein>
<dbReference type="Gene3D" id="3.40.190.10">
    <property type="entry name" value="Periplasmic binding protein-like II"/>
    <property type="match status" value="2"/>
</dbReference>
<keyword evidence="1" id="KW-0732">Signal</keyword>
<accession>A0A2S0VYF3</accession>
<name>A0A2S0VYF3_9ALTE</name>
<dbReference type="Proteomes" id="UP000244441">
    <property type="component" value="Plasmid unnamed1"/>
</dbReference>
<keyword evidence="2" id="KW-0614">Plasmid</keyword>
<dbReference type="RefSeq" id="WP_108605197.1">
    <property type="nucleotide sequence ID" value="NZ_CP026605.1"/>
</dbReference>
<proteinExistence type="predicted"/>
<dbReference type="OrthoDB" id="547680at2"/>
<dbReference type="KEGG" id="cate:C2869_21900"/>
<keyword evidence="3" id="KW-1185">Reference proteome</keyword>